<gene>
    <name evidence="3" type="ORF">C8N43_1738</name>
</gene>
<evidence type="ECO:0000313" key="3">
    <source>
        <dbReference type="EMBL" id="PTX57072.1"/>
    </source>
</evidence>
<feature type="domain" description="Hedgehog/Intein (Hint)" evidence="2">
    <location>
        <begin position="144"/>
        <end position="280"/>
    </location>
</feature>
<dbReference type="InterPro" id="IPR036844">
    <property type="entry name" value="Hint_dom_sf"/>
</dbReference>
<evidence type="ECO:0000256" key="1">
    <source>
        <dbReference type="SAM" id="MobiDB-lite"/>
    </source>
</evidence>
<dbReference type="InterPro" id="IPR028992">
    <property type="entry name" value="Hedgehog/Intein_dom"/>
</dbReference>
<comment type="caution">
    <text evidence="3">The sequence shown here is derived from an EMBL/GenBank/DDBJ whole genome shotgun (WGS) entry which is preliminary data.</text>
</comment>
<dbReference type="Proteomes" id="UP000243978">
    <property type="component" value="Unassembled WGS sequence"/>
</dbReference>
<protein>
    <submittedName>
        <fullName evidence="3">Hint domain-containing protein</fullName>
    </submittedName>
</protein>
<evidence type="ECO:0000313" key="4">
    <source>
        <dbReference type="Proteomes" id="UP000243978"/>
    </source>
</evidence>
<dbReference type="RefSeq" id="WP_107845202.1">
    <property type="nucleotide sequence ID" value="NZ_QBKS01000001.1"/>
</dbReference>
<dbReference type="Gene3D" id="2.170.16.10">
    <property type="entry name" value="Hedgehog/Intein (Hint) domain"/>
    <property type="match status" value="1"/>
</dbReference>
<sequence>MPIVFNGVDNEFAASTGSNVNVTENTSRFDNPPNGSKDLVITSNEGDTDPRLFELGDAYDVSWGGQGGGGYMEDAVVIRSDMSPDGVGGIIVFEGTDENGDLAQIIWTPDFDLEGWYNDNYNPSDEPQFYTEDTNASYSHMVACYVTGTMIATPDGARAVEELSPGDPVLTHDSGAQPVRWITTSKLPGFGRAAPVVFEAGTLGNSQALAVSPQHRILAGGDAPPGHAHDGGVLIPAKAFLGLHGVQRTRQPEVHYVHLLLEAHHVLAANGAASESLYLGPQAKDQLATSCAKDAMPKITHAAPARRLLNVRQGRAYLARKLCHPAPKAPSRPMGAMM</sequence>
<keyword evidence="4" id="KW-1185">Reference proteome</keyword>
<feature type="compositionally biased region" description="Polar residues" evidence="1">
    <location>
        <begin position="19"/>
        <end position="29"/>
    </location>
</feature>
<evidence type="ECO:0000259" key="2">
    <source>
        <dbReference type="Pfam" id="PF13403"/>
    </source>
</evidence>
<feature type="region of interest" description="Disordered" evidence="1">
    <location>
        <begin position="19"/>
        <end position="45"/>
    </location>
</feature>
<dbReference type="OrthoDB" id="6305173at2"/>
<proteinExistence type="predicted"/>
<name>A0A2T6BLZ4_9RHOB</name>
<dbReference type="SUPFAM" id="SSF51294">
    <property type="entry name" value="Hedgehog/intein (Hint) domain"/>
    <property type="match status" value="1"/>
</dbReference>
<dbReference type="EMBL" id="QBKS01000001">
    <property type="protein sequence ID" value="PTX57072.1"/>
    <property type="molecule type" value="Genomic_DNA"/>
</dbReference>
<dbReference type="Pfam" id="PF13403">
    <property type="entry name" value="Hint_2"/>
    <property type="match status" value="1"/>
</dbReference>
<accession>A0A2T6BLZ4</accession>
<organism evidence="3 4">
    <name type="scientific">Litoreibacter ponti</name>
    <dbReference type="NCBI Taxonomy" id="1510457"/>
    <lineage>
        <taxon>Bacteria</taxon>
        <taxon>Pseudomonadati</taxon>
        <taxon>Pseudomonadota</taxon>
        <taxon>Alphaproteobacteria</taxon>
        <taxon>Rhodobacterales</taxon>
        <taxon>Roseobacteraceae</taxon>
        <taxon>Litoreibacter</taxon>
    </lineage>
</organism>
<reference evidence="3 4" key="1">
    <citation type="submission" date="2018-04" db="EMBL/GenBank/DDBJ databases">
        <title>Genomic Encyclopedia of Archaeal and Bacterial Type Strains, Phase II (KMG-II): from individual species to whole genera.</title>
        <authorList>
            <person name="Goeker M."/>
        </authorList>
    </citation>
    <scope>NUCLEOTIDE SEQUENCE [LARGE SCALE GENOMIC DNA]</scope>
    <source>
        <strain evidence="3 4">DSM 100977</strain>
    </source>
</reference>
<dbReference type="AlphaFoldDB" id="A0A2T6BLZ4"/>